<sequence length="346" mass="37292">MPNLSHAPFYIYVIPCASPSPLPYGCASVPSGHSYECPLERFCLGPLLAQVSEQASHYTQACGRGQRVTEGSVWPREAVTEGACEQGSVWPRQAWPRAACDRGQRVTEGRHVTGGVWPRQACDGGRHVAKGACDGGQHDGGQRVTKGGVAKGNGQDKRGRPQYCANVGIKINAKLGGVNSVISASAEMPFERHPNAALSWLAENFEREPFMFLGADVTHSVVKSENARSIAAVVGSMNASATLYSTRILVQPGGTNVEMIGALETATSELLDEFHHKNGQYPARLVMYRDGVAEGEFNEVILQELPQIQAACAGKPGAYGVPYNPLITIIIVQKRHHTRFFPDAQN</sequence>
<evidence type="ECO:0000256" key="1">
    <source>
        <dbReference type="SAM" id="MobiDB-lite"/>
    </source>
</evidence>
<dbReference type="AlphaFoldDB" id="A0AAE0BXA9"/>
<accession>A0AAE0BXA9</accession>
<dbReference type="Proteomes" id="UP001190700">
    <property type="component" value="Unassembled WGS sequence"/>
</dbReference>
<dbReference type="SMART" id="SM00950">
    <property type="entry name" value="Piwi"/>
    <property type="match status" value="1"/>
</dbReference>
<keyword evidence="4" id="KW-1185">Reference proteome</keyword>
<proteinExistence type="predicted"/>
<reference evidence="3 4" key="1">
    <citation type="journal article" date="2015" name="Genome Biol. Evol.">
        <title>Comparative Genomics of a Bacterivorous Green Alga Reveals Evolutionary Causalities and Consequences of Phago-Mixotrophic Mode of Nutrition.</title>
        <authorList>
            <person name="Burns J.A."/>
            <person name="Paasch A."/>
            <person name="Narechania A."/>
            <person name="Kim E."/>
        </authorList>
    </citation>
    <scope>NUCLEOTIDE SEQUENCE [LARGE SCALE GENOMIC DNA]</scope>
    <source>
        <strain evidence="3 4">PLY_AMNH</strain>
    </source>
</reference>
<dbReference type="SUPFAM" id="SSF53098">
    <property type="entry name" value="Ribonuclease H-like"/>
    <property type="match status" value="1"/>
</dbReference>
<name>A0AAE0BXA9_9CHLO</name>
<dbReference type="Gene3D" id="3.40.50.2300">
    <property type="match status" value="1"/>
</dbReference>
<protein>
    <recommendedName>
        <fullName evidence="2">Piwi domain-containing protein</fullName>
    </recommendedName>
</protein>
<dbReference type="EMBL" id="LGRX02032765">
    <property type="protein sequence ID" value="KAK3243570.1"/>
    <property type="molecule type" value="Genomic_DNA"/>
</dbReference>
<dbReference type="InterPro" id="IPR003165">
    <property type="entry name" value="Piwi"/>
</dbReference>
<evidence type="ECO:0000259" key="2">
    <source>
        <dbReference type="PROSITE" id="PS50822"/>
    </source>
</evidence>
<gene>
    <name evidence="3" type="ORF">CYMTET_46779</name>
</gene>
<feature type="region of interest" description="Disordered" evidence="1">
    <location>
        <begin position="134"/>
        <end position="157"/>
    </location>
</feature>
<dbReference type="InterPro" id="IPR012337">
    <property type="entry name" value="RNaseH-like_sf"/>
</dbReference>
<feature type="non-terminal residue" evidence="3">
    <location>
        <position position="346"/>
    </location>
</feature>
<feature type="domain" description="Piwi" evidence="2">
    <location>
        <begin position="155"/>
        <end position="346"/>
    </location>
</feature>
<dbReference type="PANTHER" id="PTHR22891">
    <property type="entry name" value="EUKARYOTIC TRANSLATION INITIATION FACTOR 2C"/>
    <property type="match status" value="1"/>
</dbReference>
<comment type="caution">
    <text evidence="3">The sequence shown here is derived from an EMBL/GenBank/DDBJ whole genome shotgun (WGS) entry which is preliminary data.</text>
</comment>
<evidence type="ECO:0000313" key="4">
    <source>
        <dbReference type="Proteomes" id="UP001190700"/>
    </source>
</evidence>
<dbReference type="InterPro" id="IPR036397">
    <property type="entry name" value="RNaseH_sf"/>
</dbReference>
<dbReference type="PROSITE" id="PS50822">
    <property type="entry name" value="PIWI"/>
    <property type="match status" value="1"/>
</dbReference>
<dbReference type="Gene3D" id="3.30.420.10">
    <property type="entry name" value="Ribonuclease H-like superfamily/Ribonuclease H"/>
    <property type="match status" value="1"/>
</dbReference>
<dbReference type="Pfam" id="PF02171">
    <property type="entry name" value="Piwi"/>
    <property type="match status" value="1"/>
</dbReference>
<organism evidence="3 4">
    <name type="scientific">Cymbomonas tetramitiformis</name>
    <dbReference type="NCBI Taxonomy" id="36881"/>
    <lineage>
        <taxon>Eukaryota</taxon>
        <taxon>Viridiplantae</taxon>
        <taxon>Chlorophyta</taxon>
        <taxon>Pyramimonadophyceae</taxon>
        <taxon>Pyramimonadales</taxon>
        <taxon>Pyramimonadaceae</taxon>
        <taxon>Cymbomonas</taxon>
    </lineage>
</organism>
<evidence type="ECO:0000313" key="3">
    <source>
        <dbReference type="EMBL" id="KAK3243570.1"/>
    </source>
</evidence>
<dbReference type="GO" id="GO:0003676">
    <property type="term" value="F:nucleic acid binding"/>
    <property type="evidence" value="ECO:0007669"/>
    <property type="project" value="InterPro"/>
</dbReference>